<gene>
    <name evidence="2" type="ORF">LAMI_0B07096G</name>
</gene>
<dbReference type="EMBL" id="LT598464">
    <property type="protein sequence ID" value="SCU81637.1"/>
    <property type="molecule type" value="Genomic_DNA"/>
</dbReference>
<dbReference type="OrthoDB" id="10252405at2759"/>
<evidence type="ECO:0000313" key="3">
    <source>
        <dbReference type="Proteomes" id="UP000191024"/>
    </source>
</evidence>
<protein>
    <submittedName>
        <fullName evidence="2">LAMI_0B07096g1_1</fullName>
    </submittedName>
</protein>
<dbReference type="InterPro" id="IPR007317">
    <property type="entry name" value="GET4"/>
</dbReference>
<keyword evidence="3" id="KW-1185">Reference proteome</keyword>
<dbReference type="PANTHER" id="PTHR12875">
    <property type="entry name" value="GOLGI TO ER TRAFFIC PROTEIN 4 HOMOLOG"/>
    <property type="match status" value="1"/>
</dbReference>
<dbReference type="GO" id="GO:0045048">
    <property type="term" value="P:protein insertion into ER membrane"/>
    <property type="evidence" value="ECO:0007669"/>
    <property type="project" value="InterPro"/>
</dbReference>
<dbReference type="InterPro" id="IPR011990">
    <property type="entry name" value="TPR-like_helical_dom_sf"/>
</dbReference>
<dbReference type="GO" id="GO:0072380">
    <property type="term" value="C:TRC complex"/>
    <property type="evidence" value="ECO:0007669"/>
    <property type="project" value="TreeGrafter"/>
</dbReference>
<dbReference type="Proteomes" id="UP000191024">
    <property type="component" value="Chromosome B"/>
</dbReference>
<comment type="similarity">
    <text evidence="1">Belongs to the GET4 family.</text>
</comment>
<name>A0A1G4IWY3_9SACH</name>
<sequence length="304" mass="34593">MATNAKLAKTLARFEARIQAKDYYEAHQTLRTIANRYIRSKNYEQAIDLISQGAQSFLNAKQGGSATDLIFYLLEVYEQAEIESNEISVARLVQLLAGLDPEEPNLKDVVTGMNNWSVKHGDFKYGDPYLHSVIGAKLMDAGLVYEAERYLVLGTQDSVEKYVDLIWNWFEQASDVGAAGDFVSRPIFNYLFIGNFEWCYVAKTRFLNLFIEKYNPQHEVIDKNGFQMIYFADSAELNFLQQLVLVCQTQNAELFNSLKTHYAGSIQKYSAQLDYLGQEYFGIKVQKPVNFMQDILSGLLGGPK</sequence>
<dbReference type="Pfam" id="PF04190">
    <property type="entry name" value="GET4"/>
    <property type="match status" value="1"/>
</dbReference>
<evidence type="ECO:0000313" key="2">
    <source>
        <dbReference type="EMBL" id="SCU81637.1"/>
    </source>
</evidence>
<dbReference type="FunFam" id="1.25.40.10:FF:000615">
    <property type="entry name" value="Golgi to ER traffic protein 4"/>
    <property type="match status" value="1"/>
</dbReference>
<organism evidence="2 3">
    <name type="scientific">Lachancea mirantina</name>
    <dbReference type="NCBI Taxonomy" id="1230905"/>
    <lineage>
        <taxon>Eukaryota</taxon>
        <taxon>Fungi</taxon>
        <taxon>Dikarya</taxon>
        <taxon>Ascomycota</taxon>
        <taxon>Saccharomycotina</taxon>
        <taxon>Saccharomycetes</taxon>
        <taxon>Saccharomycetales</taxon>
        <taxon>Saccharomycetaceae</taxon>
        <taxon>Lachancea</taxon>
    </lineage>
</organism>
<dbReference type="AlphaFoldDB" id="A0A1G4IWY3"/>
<accession>A0A1G4IWY3</accession>
<dbReference type="Gene3D" id="1.25.40.10">
    <property type="entry name" value="Tetratricopeptide repeat domain"/>
    <property type="match status" value="1"/>
</dbReference>
<dbReference type="PANTHER" id="PTHR12875:SF0">
    <property type="entry name" value="GOLGI TO ER TRAFFIC PROTEIN 4 HOMOLOG"/>
    <property type="match status" value="1"/>
</dbReference>
<proteinExistence type="inferred from homology"/>
<evidence type="ECO:0000256" key="1">
    <source>
        <dbReference type="ARBA" id="ARBA00005351"/>
    </source>
</evidence>
<dbReference type="STRING" id="1230905.A0A1G4IWY3"/>
<reference evidence="2 3" key="1">
    <citation type="submission" date="2016-03" db="EMBL/GenBank/DDBJ databases">
        <authorList>
            <person name="Devillers H."/>
        </authorList>
    </citation>
    <scope>NUCLEOTIDE SEQUENCE [LARGE SCALE GENOMIC DNA]</scope>
    <source>
        <strain evidence="2">CBS 11717</strain>
    </source>
</reference>